<evidence type="ECO:0000256" key="1">
    <source>
        <dbReference type="ARBA" id="ARBA00004496"/>
    </source>
</evidence>
<keyword evidence="9 11" id="KW-1015">Disulfide bond</keyword>
<keyword evidence="3 11" id="KW-0004">4Fe-4S</keyword>
<dbReference type="GO" id="GO:0046872">
    <property type="term" value="F:metal ion binding"/>
    <property type="evidence" value="ECO:0007669"/>
    <property type="project" value="UniProtKB-KW"/>
</dbReference>
<dbReference type="Pfam" id="PF02467">
    <property type="entry name" value="Whib"/>
    <property type="match status" value="1"/>
</dbReference>
<evidence type="ECO:0000256" key="4">
    <source>
        <dbReference type="ARBA" id="ARBA00022723"/>
    </source>
</evidence>
<dbReference type="GO" id="GO:0003677">
    <property type="term" value="F:DNA binding"/>
    <property type="evidence" value="ECO:0007669"/>
    <property type="project" value="UniProtKB-UniRule"/>
</dbReference>
<evidence type="ECO:0000313" key="15">
    <source>
        <dbReference type="Proteomes" id="UP000199077"/>
    </source>
</evidence>
<keyword evidence="6 11" id="KW-0411">Iron-sulfur</keyword>
<organism evidence="14 15">
    <name type="scientific">Pedococcus dokdonensis</name>
    <dbReference type="NCBI Taxonomy" id="443156"/>
    <lineage>
        <taxon>Bacteria</taxon>
        <taxon>Bacillati</taxon>
        <taxon>Actinomycetota</taxon>
        <taxon>Actinomycetes</taxon>
        <taxon>Micrococcales</taxon>
        <taxon>Intrasporangiaceae</taxon>
        <taxon>Pedococcus</taxon>
    </lineage>
</organism>
<evidence type="ECO:0000256" key="10">
    <source>
        <dbReference type="ARBA" id="ARBA00023163"/>
    </source>
</evidence>
<dbReference type="GO" id="GO:0051539">
    <property type="term" value="F:4 iron, 4 sulfur cluster binding"/>
    <property type="evidence" value="ECO:0007669"/>
    <property type="project" value="UniProtKB-UniRule"/>
</dbReference>
<dbReference type="Proteomes" id="UP000199077">
    <property type="component" value="Chromosome I"/>
</dbReference>
<evidence type="ECO:0000256" key="2">
    <source>
        <dbReference type="ARBA" id="ARBA00006597"/>
    </source>
</evidence>
<protein>
    <recommendedName>
        <fullName evidence="11">Transcriptional regulator WhiB</fullName>
    </recommendedName>
</protein>
<dbReference type="HAMAP" id="MF_01479">
    <property type="entry name" value="WhiB"/>
    <property type="match status" value="1"/>
</dbReference>
<dbReference type="EMBL" id="LT629711">
    <property type="protein sequence ID" value="SDP59282.1"/>
    <property type="molecule type" value="Genomic_DNA"/>
</dbReference>
<dbReference type="GO" id="GO:0047134">
    <property type="term" value="F:protein-disulfide reductase [NAD(P)H] activity"/>
    <property type="evidence" value="ECO:0007669"/>
    <property type="project" value="TreeGrafter"/>
</dbReference>
<comment type="PTM">
    <text evidence="11">The Fe-S cluster can be nitrosylated by nitric oxide (NO).</text>
</comment>
<evidence type="ECO:0000256" key="5">
    <source>
        <dbReference type="ARBA" id="ARBA00023004"/>
    </source>
</evidence>
<evidence type="ECO:0000256" key="8">
    <source>
        <dbReference type="ARBA" id="ARBA00023125"/>
    </source>
</evidence>
<comment type="function">
    <text evidence="11">Acts as a transcriptional regulator. Probably redox-responsive. The apo- but not holo-form probably binds DNA.</text>
</comment>
<dbReference type="PANTHER" id="PTHR38839">
    <property type="entry name" value="TRANSCRIPTIONAL REGULATOR WHID-RELATED"/>
    <property type="match status" value="1"/>
</dbReference>
<feature type="binding site" evidence="11">
    <location>
        <position position="79"/>
    </location>
    <ligand>
        <name>[4Fe-4S] cluster</name>
        <dbReference type="ChEBI" id="CHEBI:49883"/>
    </ligand>
</feature>
<dbReference type="OrthoDB" id="4735151at2"/>
<evidence type="ECO:0000256" key="3">
    <source>
        <dbReference type="ARBA" id="ARBA00022485"/>
    </source>
</evidence>
<evidence type="ECO:0000256" key="12">
    <source>
        <dbReference type="SAM" id="MobiDB-lite"/>
    </source>
</evidence>
<dbReference type="InterPro" id="IPR003482">
    <property type="entry name" value="Whib"/>
</dbReference>
<feature type="compositionally biased region" description="Polar residues" evidence="12">
    <location>
        <begin position="1"/>
        <end position="13"/>
    </location>
</feature>
<dbReference type="GO" id="GO:0045454">
    <property type="term" value="P:cell redox homeostasis"/>
    <property type="evidence" value="ECO:0007669"/>
    <property type="project" value="TreeGrafter"/>
</dbReference>
<gene>
    <name evidence="11" type="primary">whiB</name>
    <name evidence="14" type="ORF">SAMN04489867_3051</name>
</gene>
<dbReference type="AlphaFoldDB" id="A0A1H0TYY4"/>
<reference evidence="15" key="1">
    <citation type="submission" date="2016-10" db="EMBL/GenBank/DDBJ databases">
        <authorList>
            <person name="Varghese N."/>
            <person name="Submissions S."/>
        </authorList>
    </citation>
    <scope>NUCLEOTIDE SEQUENCE [LARGE SCALE GENOMIC DNA]</scope>
    <source>
        <strain evidence="15">DSM 22329</strain>
    </source>
</reference>
<dbReference type="GO" id="GO:0005737">
    <property type="term" value="C:cytoplasm"/>
    <property type="evidence" value="ECO:0007669"/>
    <property type="project" value="UniProtKB-SubCell"/>
</dbReference>
<evidence type="ECO:0000259" key="13">
    <source>
        <dbReference type="PROSITE" id="PS51674"/>
    </source>
</evidence>
<evidence type="ECO:0000256" key="6">
    <source>
        <dbReference type="ARBA" id="ARBA00023014"/>
    </source>
</evidence>
<feature type="region of interest" description="Disordered" evidence="12">
    <location>
        <begin position="1"/>
        <end position="20"/>
    </location>
</feature>
<dbReference type="GO" id="GO:0035731">
    <property type="term" value="F:dinitrosyl-iron complex binding"/>
    <property type="evidence" value="ECO:0007669"/>
    <property type="project" value="UniProtKB-UniRule"/>
</dbReference>
<keyword evidence="15" id="KW-1185">Reference proteome</keyword>
<dbReference type="PANTHER" id="PTHR38839:SF4">
    <property type="entry name" value="TRANSCRIPTIONAL REGULATOR WHIB"/>
    <property type="match status" value="1"/>
</dbReference>
<keyword evidence="5 11" id="KW-0408">Iron</keyword>
<keyword evidence="11" id="KW-0963">Cytoplasm</keyword>
<comment type="PTM">
    <text evidence="11">Upon Fe-S cluster removal intramolecular disulfide bonds are formed.</text>
</comment>
<dbReference type="PROSITE" id="PS51674">
    <property type="entry name" value="4FE4S_WBL"/>
    <property type="match status" value="1"/>
</dbReference>
<accession>A0A1H0TYY4</accession>
<comment type="similarity">
    <text evidence="2 11">Belongs to the WhiB family.</text>
</comment>
<comment type="cofactor">
    <cofactor evidence="11">
        <name>[4Fe-4S] cluster</name>
        <dbReference type="ChEBI" id="CHEBI:49883"/>
    </cofactor>
    <text evidence="11">Binds 1 [4Fe-4S] cluster per subunit. Following nitrosylation of the [4Fe-4S] cluster binds 1 [4Fe-8(NO)] cluster per subunit.</text>
</comment>
<dbReference type="GO" id="GO:0045892">
    <property type="term" value="P:negative regulation of DNA-templated transcription"/>
    <property type="evidence" value="ECO:0007669"/>
    <property type="project" value="TreeGrafter"/>
</dbReference>
<evidence type="ECO:0000256" key="9">
    <source>
        <dbReference type="ARBA" id="ARBA00023157"/>
    </source>
</evidence>
<proteinExistence type="inferred from homology"/>
<evidence type="ECO:0000256" key="7">
    <source>
        <dbReference type="ARBA" id="ARBA00023015"/>
    </source>
</evidence>
<evidence type="ECO:0000313" key="14">
    <source>
        <dbReference type="EMBL" id="SDP59282.1"/>
    </source>
</evidence>
<keyword evidence="8 11" id="KW-0238">DNA-binding</keyword>
<dbReference type="STRING" id="443156.SAMN04489867_3051"/>
<comment type="subcellular location">
    <subcellularLocation>
        <location evidence="1 11">Cytoplasm</location>
    </subcellularLocation>
</comment>
<evidence type="ECO:0000256" key="11">
    <source>
        <dbReference type="HAMAP-Rule" id="MF_01479"/>
    </source>
</evidence>
<keyword evidence="4 11" id="KW-0479">Metal-binding</keyword>
<sequence>MTNLAAPTTSNHSADPGSEQAVTLTASLSGLELRQRRQLIGDHGLCRSSPHPEHWWPEHPKNVSPIQRRAYAARLCANCPVIGHCLQYAVAADERHGIWGGQSEEQRRAVRSLLRHLDATASTAAPDLELRDDHSPGRPDH</sequence>
<keyword evidence="7 11" id="KW-0805">Transcription regulation</keyword>
<feature type="binding site" evidence="11">
    <location>
        <position position="76"/>
    </location>
    <ligand>
        <name>[4Fe-4S] cluster</name>
        <dbReference type="ChEBI" id="CHEBI:49883"/>
    </ligand>
</feature>
<feature type="binding site" evidence="11">
    <location>
        <position position="46"/>
    </location>
    <ligand>
        <name>[4Fe-4S] cluster</name>
        <dbReference type="ChEBI" id="CHEBI:49883"/>
    </ligand>
</feature>
<keyword evidence="10 11" id="KW-0804">Transcription</keyword>
<feature type="domain" description="4Fe-4S Wbl-type" evidence="13">
    <location>
        <begin position="45"/>
        <end position="109"/>
    </location>
</feature>
<dbReference type="RefSeq" id="WP_091787295.1">
    <property type="nucleotide sequence ID" value="NZ_LT629711.1"/>
</dbReference>
<name>A0A1H0TYY4_9MICO</name>
<feature type="binding site" evidence="11">
    <location>
        <position position="85"/>
    </location>
    <ligand>
        <name>[4Fe-4S] cluster</name>
        <dbReference type="ChEBI" id="CHEBI:49883"/>
    </ligand>
</feature>
<dbReference type="InterPro" id="IPR034768">
    <property type="entry name" value="4FE4S_WBL"/>
</dbReference>